<organism evidence="1 2">
    <name type="scientific">Vitis vinifera</name>
    <name type="common">Grape</name>
    <dbReference type="NCBI Taxonomy" id="29760"/>
    <lineage>
        <taxon>Eukaryota</taxon>
        <taxon>Viridiplantae</taxon>
        <taxon>Streptophyta</taxon>
        <taxon>Embryophyta</taxon>
        <taxon>Tracheophyta</taxon>
        <taxon>Spermatophyta</taxon>
        <taxon>Magnoliopsida</taxon>
        <taxon>eudicotyledons</taxon>
        <taxon>Gunneridae</taxon>
        <taxon>Pentapetalae</taxon>
        <taxon>rosids</taxon>
        <taxon>Vitales</taxon>
        <taxon>Vitaceae</taxon>
        <taxon>Viteae</taxon>
        <taxon>Vitis</taxon>
    </lineage>
</organism>
<dbReference type="AlphaFoldDB" id="A0A438E8A6"/>
<sequence>MRETKDFPWLSLKEGGLLEAGKCLASKLRSVGVAPLQWRGVCWRNNHLPKSHPAVANEELLGRCLVGSWEGDADRLPDPVSFGSWAKNSWFLEGNLWLSNVRENLMLLEFEFETKQKGCLAQGQDVSEEEASA</sequence>
<protein>
    <submittedName>
        <fullName evidence="1">Uncharacterized protein</fullName>
    </submittedName>
</protein>
<comment type="caution">
    <text evidence="1">The sequence shown here is derived from an EMBL/GenBank/DDBJ whole genome shotgun (WGS) entry which is preliminary data.</text>
</comment>
<gene>
    <name evidence="1" type="ORF">CK203_072335</name>
</gene>
<dbReference type="EMBL" id="QGNW01001366">
    <property type="protein sequence ID" value="RVW43874.1"/>
    <property type="molecule type" value="Genomic_DNA"/>
</dbReference>
<proteinExistence type="predicted"/>
<reference evidence="1 2" key="1">
    <citation type="journal article" date="2018" name="PLoS Genet.">
        <title>Population sequencing reveals clonal diversity and ancestral inbreeding in the grapevine cultivar Chardonnay.</title>
        <authorList>
            <person name="Roach M.J."/>
            <person name="Johnson D.L."/>
            <person name="Bohlmann J."/>
            <person name="van Vuuren H.J."/>
            <person name="Jones S.J."/>
            <person name="Pretorius I.S."/>
            <person name="Schmidt S.A."/>
            <person name="Borneman A.R."/>
        </authorList>
    </citation>
    <scope>NUCLEOTIDE SEQUENCE [LARGE SCALE GENOMIC DNA]</scope>
    <source>
        <strain evidence="2">cv. Chardonnay</strain>
        <tissue evidence="1">Leaf</tissue>
    </source>
</reference>
<accession>A0A438E8A6</accession>
<name>A0A438E8A6_VITVI</name>
<evidence type="ECO:0000313" key="2">
    <source>
        <dbReference type="Proteomes" id="UP000288805"/>
    </source>
</evidence>
<dbReference type="Proteomes" id="UP000288805">
    <property type="component" value="Unassembled WGS sequence"/>
</dbReference>
<evidence type="ECO:0000313" key="1">
    <source>
        <dbReference type="EMBL" id="RVW43874.1"/>
    </source>
</evidence>